<proteinExistence type="predicted"/>
<evidence type="ECO:0000313" key="1">
    <source>
        <dbReference type="EMBL" id="SDE04073.1"/>
    </source>
</evidence>
<dbReference type="EMBL" id="FNAI01000003">
    <property type="protein sequence ID" value="SDE04073.1"/>
    <property type="molecule type" value="Genomic_DNA"/>
</dbReference>
<reference evidence="1 2" key="1">
    <citation type="submission" date="2016-10" db="EMBL/GenBank/DDBJ databases">
        <authorList>
            <person name="de Groot N.N."/>
        </authorList>
    </citation>
    <scope>NUCLEOTIDE SEQUENCE [LARGE SCALE GENOMIC DNA]</scope>
    <source>
        <strain evidence="1 2">47C3B</strain>
    </source>
</reference>
<dbReference type="STRING" id="1391627.SAMN05216464_103430"/>
<keyword evidence="2" id="KW-1185">Reference proteome</keyword>
<dbReference type="AlphaFoldDB" id="A0A1G6ZNW4"/>
<protein>
    <submittedName>
        <fullName evidence="1">Uncharacterized protein</fullName>
    </submittedName>
</protein>
<accession>A0A1G6ZNW4</accession>
<evidence type="ECO:0000313" key="2">
    <source>
        <dbReference type="Proteomes" id="UP000199072"/>
    </source>
</evidence>
<gene>
    <name evidence="1" type="ORF">SAMN05216464_103430</name>
</gene>
<name>A0A1G6ZNW4_9SPHI</name>
<sequence>MCFISLVVNYGFCLGLPFTFNINSRDFFICWYASWAILSVNISPSILLEEDMGAAAIGGSFFSGQQHTVIAATNSG</sequence>
<organism evidence="1 2">
    <name type="scientific">Mucilaginibacter pineti</name>
    <dbReference type="NCBI Taxonomy" id="1391627"/>
    <lineage>
        <taxon>Bacteria</taxon>
        <taxon>Pseudomonadati</taxon>
        <taxon>Bacteroidota</taxon>
        <taxon>Sphingobacteriia</taxon>
        <taxon>Sphingobacteriales</taxon>
        <taxon>Sphingobacteriaceae</taxon>
        <taxon>Mucilaginibacter</taxon>
    </lineage>
</organism>
<dbReference type="RefSeq" id="WP_091148571.1">
    <property type="nucleotide sequence ID" value="NZ_FNAI01000003.1"/>
</dbReference>
<dbReference type="Proteomes" id="UP000199072">
    <property type="component" value="Unassembled WGS sequence"/>
</dbReference>